<organism evidence="9 11">
    <name type="scientific">Halalkalicoccus jeotgali (strain DSM 18796 / CECT 7217 / JCM 14584 / KCTC 4019 / B3)</name>
    <dbReference type="NCBI Taxonomy" id="795797"/>
    <lineage>
        <taxon>Archaea</taxon>
        <taxon>Methanobacteriati</taxon>
        <taxon>Methanobacteriota</taxon>
        <taxon>Stenosarchaea group</taxon>
        <taxon>Halobacteria</taxon>
        <taxon>Halobacteriales</taxon>
        <taxon>Halococcaceae</taxon>
        <taxon>Halalkalicoccus</taxon>
    </lineage>
</organism>
<comment type="similarity">
    <text evidence="1">Belongs to the TFIIB family.</text>
</comment>
<dbReference type="PANTHER" id="PTHR11618">
    <property type="entry name" value="TRANSCRIPTION INITIATION FACTOR IIB-RELATED"/>
    <property type="match status" value="1"/>
</dbReference>
<dbReference type="InterPro" id="IPR000812">
    <property type="entry name" value="TFIIB"/>
</dbReference>
<dbReference type="AlphaFoldDB" id="D8J3V9"/>
<evidence type="ECO:0000256" key="4">
    <source>
        <dbReference type="ARBA" id="ARBA00022833"/>
    </source>
</evidence>
<dbReference type="GO" id="GO:0070897">
    <property type="term" value="P:transcription preinitiation complex assembly"/>
    <property type="evidence" value="ECO:0007669"/>
    <property type="project" value="InterPro"/>
</dbReference>
<name>D8J3V9_HALJB</name>
<keyword evidence="10" id="KW-0396">Initiation factor</keyword>
<dbReference type="eggNOG" id="arCOG01981">
    <property type="taxonomic scope" value="Archaea"/>
</dbReference>
<dbReference type="Proteomes" id="UP000000390">
    <property type="component" value="Chromosome"/>
</dbReference>
<keyword evidence="10" id="KW-0648">Protein biosynthesis</keyword>
<sequence length="294" mass="32366">MATKIPSNCPECNGTLTTRGGETTCSDCGLVVSEERIDPGPEWRSFEDERTDRRRTGAPLSRSRHDYGLSTEIGYSGSNRASGRKRRLYARLRRQHKRSHCRSKAERNRRDVFMQIRRLTAALSLPDSIRDQACTLFRSAQEARIVTGRSLEGFTAATVYAACRVHGVSRIRAEVLEASRASRSELDAAYGAMDRELGLPVGPLDPDEYIPRFGTRLDLSVEVRNRGSELLESAVESELIGGHNPAGVAAACLYTAAKEREADVTQKQAAAVADVSPPTIRVTYQALREAELVG</sequence>
<dbReference type="Gene3D" id="1.10.472.10">
    <property type="entry name" value="Cyclin-like"/>
    <property type="match status" value="1"/>
</dbReference>
<accession>D8J3V9</accession>
<dbReference type="PATRIC" id="fig|795797.18.peg.58"/>
<keyword evidence="4" id="KW-0862">Zinc</keyword>
<keyword evidence="3" id="KW-0863">Zinc-finger</keyword>
<dbReference type="InterPro" id="IPR013137">
    <property type="entry name" value="Znf_TFIIB"/>
</dbReference>
<dbReference type="PRINTS" id="PR00685">
    <property type="entry name" value="TIFACTORIIB"/>
</dbReference>
<feature type="domain" description="Cyclin-like" evidence="8">
    <location>
        <begin position="114"/>
        <end position="195"/>
    </location>
</feature>
<protein>
    <submittedName>
        <fullName evidence="9">Transcription initiation factor TFB</fullName>
    </submittedName>
</protein>
<dbReference type="HOGENOM" id="CLU_043736_0_0_2"/>
<dbReference type="EMBL" id="CP002062">
    <property type="protein sequence ID" value="ADJ13450.1"/>
    <property type="molecule type" value="Genomic_DNA"/>
</dbReference>
<dbReference type="InterPro" id="IPR036915">
    <property type="entry name" value="Cyclin-like_sf"/>
</dbReference>
<feature type="domain" description="Cyclin-like" evidence="8">
    <location>
        <begin position="208"/>
        <end position="289"/>
    </location>
</feature>
<dbReference type="KEGG" id="hje:HacjB3_00285"/>
<evidence type="ECO:0000313" key="10">
    <source>
        <dbReference type="EMBL" id="ELY33075.1"/>
    </source>
</evidence>
<dbReference type="GO" id="GO:0017025">
    <property type="term" value="F:TBP-class protein binding"/>
    <property type="evidence" value="ECO:0007669"/>
    <property type="project" value="InterPro"/>
</dbReference>
<dbReference type="Pfam" id="PF00382">
    <property type="entry name" value="TFIIB"/>
    <property type="match status" value="2"/>
</dbReference>
<keyword evidence="6" id="KW-0804">Transcription</keyword>
<dbReference type="Gene3D" id="1.10.472.170">
    <property type="match status" value="1"/>
</dbReference>
<evidence type="ECO:0000256" key="3">
    <source>
        <dbReference type="ARBA" id="ARBA00022771"/>
    </source>
</evidence>
<dbReference type="GO" id="GO:0008270">
    <property type="term" value="F:zinc ion binding"/>
    <property type="evidence" value="ECO:0007669"/>
    <property type="project" value="UniProtKB-KW"/>
</dbReference>
<evidence type="ECO:0000256" key="7">
    <source>
        <dbReference type="SAM" id="MobiDB-lite"/>
    </source>
</evidence>
<keyword evidence="12" id="KW-1185">Reference proteome</keyword>
<evidence type="ECO:0000313" key="9">
    <source>
        <dbReference type="EMBL" id="ADJ13450.1"/>
    </source>
</evidence>
<reference evidence="10 12" key="2">
    <citation type="journal article" date="2014" name="PLoS Genet.">
        <title>Phylogenetically driven sequencing of extremely halophilic archaea reveals strategies for static and dynamic osmo-response.</title>
        <authorList>
            <person name="Becker E.A."/>
            <person name="Seitzer P.M."/>
            <person name="Tritt A."/>
            <person name="Larsen D."/>
            <person name="Krusor M."/>
            <person name="Yao A.I."/>
            <person name="Wu D."/>
            <person name="Madern D."/>
            <person name="Eisen J.A."/>
            <person name="Darling A.E."/>
            <person name="Facciotti M.T."/>
        </authorList>
    </citation>
    <scope>NUCLEOTIDE SEQUENCE [LARGE SCALE GENOMIC DNA]</scope>
    <source>
        <strain evidence="10">B3</strain>
        <strain evidence="12">DSM 18796 / CECT 7217 / JCM 14584 / KCTC 4019 / B3</strain>
    </source>
</reference>
<evidence type="ECO:0000313" key="11">
    <source>
        <dbReference type="Proteomes" id="UP000000390"/>
    </source>
</evidence>
<gene>
    <name evidence="9" type="ordered locus">HacjB3_00285</name>
    <name evidence="10" type="ORF">C497_19047</name>
</gene>
<dbReference type="SUPFAM" id="SSF57783">
    <property type="entry name" value="Zinc beta-ribbon"/>
    <property type="match status" value="1"/>
</dbReference>
<feature type="compositionally biased region" description="Basic and acidic residues" evidence="7">
    <location>
        <begin position="40"/>
        <end position="55"/>
    </location>
</feature>
<evidence type="ECO:0000256" key="2">
    <source>
        <dbReference type="ARBA" id="ARBA00022737"/>
    </source>
</evidence>
<evidence type="ECO:0000313" key="12">
    <source>
        <dbReference type="Proteomes" id="UP000011645"/>
    </source>
</evidence>
<evidence type="ECO:0000256" key="6">
    <source>
        <dbReference type="ARBA" id="ARBA00023163"/>
    </source>
</evidence>
<dbReference type="PANTHER" id="PTHR11618:SF13">
    <property type="entry name" value="TRANSCRIPTION INITIATION FACTOR IIB"/>
    <property type="match status" value="1"/>
</dbReference>
<proteinExistence type="inferred from homology"/>
<evidence type="ECO:0000256" key="5">
    <source>
        <dbReference type="ARBA" id="ARBA00023015"/>
    </source>
</evidence>
<dbReference type="RefSeq" id="WP_008419128.1">
    <property type="nucleotide sequence ID" value="NC_014297.1"/>
</dbReference>
<dbReference type="SUPFAM" id="SSF47954">
    <property type="entry name" value="Cyclin-like"/>
    <property type="match status" value="2"/>
</dbReference>
<reference evidence="9 11" key="1">
    <citation type="journal article" date="2010" name="J. Bacteriol.">
        <title>Complete genome sequence of Halalkalicoccus jeotgali B3(T), an extremely halophilic archaeon.</title>
        <authorList>
            <person name="Roh S.W."/>
            <person name="Nam Y.D."/>
            <person name="Nam S.H."/>
            <person name="Choi S.H."/>
            <person name="Park H.S."/>
            <person name="Bae J.W."/>
        </authorList>
    </citation>
    <scope>NUCLEOTIDE SEQUENCE [LARGE SCALE GENOMIC DNA]</scope>
    <source>
        <strain evidence="9">B3</strain>
        <strain evidence="11">DSM 18796 / CECT 7217 / JCM 14584 / KCTC 4019 / B3</strain>
    </source>
</reference>
<dbReference type="InterPro" id="IPR013763">
    <property type="entry name" value="Cyclin-like_dom"/>
</dbReference>
<dbReference type="InterPro" id="IPR013150">
    <property type="entry name" value="TFIIB_cyclin"/>
</dbReference>
<dbReference type="EMBL" id="AOHV01000045">
    <property type="protein sequence ID" value="ELY33075.1"/>
    <property type="molecule type" value="Genomic_DNA"/>
</dbReference>
<dbReference type="Proteomes" id="UP000011645">
    <property type="component" value="Unassembled WGS sequence"/>
</dbReference>
<dbReference type="GO" id="GO:0097550">
    <property type="term" value="C:transcription preinitiation complex"/>
    <property type="evidence" value="ECO:0007669"/>
    <property type="project" value="TreeGrafter"/>
</dbReference>
<dbReference type="GeneID" id="9417850"/>
<keyword evidence="5" id="KW-0805">Transcription regulation</keyword>
<feature type="region of interest" description="Disordered" evidence="7">
    <location>
        <begin position="40"/>
        <end position="63"/>
    </location>
</feature>
<dbReference type="SMART" id="SM00385">
    <property type="entry name" value="CYCLIN"/>
    <property type="match status" value="2"/>
</dbReference>
<evidence type="ECO:0000259" key="8">
    <source>
        <dbReference type="SMART" id="SM00385"/>
    </source>
</evidence>
<dbReference type="OrthoDB" id="7429at2157"/>
<dbReference type="Pfam" id="PF08271">
    <property type="entry name" value="Zn_Ribbon_TF"/>
    <property type="match status" value="1"/>
</dbReference>
<evidence type="ECO:0000256" key="1">
    <source>
        <dbReference type="ARBA" id="ARBA00010857"/>
    </source>
</evidence>
<keyword evidence="3" id="KW-0479">Metal-binding</keyword>
<dbReference type="GO" id="GO:0003743">
    <property type="term" value="F:translation initiation factor activity"/>
    <property type="evidence" value="ECO:0007669"/>
    <property type="project" value="UniProtKB-KW"/>
</dbReference>
<dbReference type="STRING" id="795797.HacjB3_00285"/>
<keyword evidence="2" id="KW-0677">Repeat</keyword>